<evidence type="ECO:0000256" key="5">
    <source>
        <dbReference type="ARBA" id="ARBA00022692"/>
    </source>
</evidence>
<dbReference type="InterPro" id="IPR007387">
    <property type="entry name" value="TRAP_DctQ"/>
</dbReference>
<dbReference type="GO" id="GO:0005886">
    <property type="term" value="C:plasma membrane"/>
    <property type="evidence" value="ECO:0007669"/>
    <property type="project" value="UniProtKB-SubCell"/>
</dbReference>
<feature type="transmembrane region" description="Helical" evidence="9">
    <location>
        <begin position="140"/>
        <end position="161"/>
    </location>
</feature>
<gene>
    <name evidence="11" type="ORF">BAR1_15600</name>
</gene>
<evidence type="ECO:0000256" key="2">
    <source>
        <dbReference type="ARBA" id="ARBA00022448"/>
    </source>
</evidence>
<dbReference type="EMBL" id="CP032125">
    <property type="protein sequence ID" value="AXX99232.1"/>
    <property type="molecule type" value="Genomic_DNA"/>
</dbReference>
<dbReference type="OrthoDB" id="9794346at2"/>
<proteinExistence type="inferred from homology"/>
<comment type="function">
    <text evidence="9">Part of the tripartite ATP-independent periplasmic (TRAP) transport system.</text>
</comment>
<keyword evidence="3" id="KW-1003">Cell membrane</keyword>
<keyword evidence="2 9" id="KW-0813">Transport</keyword>
<name>A0A347UK54_9RHOB</name>
<accession>A0A347UK54</accession>
<dbReference type="PANTHER" id="PTHR35011">
    <property type="entry name" value="2,3-DIKETO-L-GULONATE TRAP TRANSPORTER SMALL PERMEASE PROTEIN YIAM"/>
    <property type="match status" value="1"/>
</dbReference>
<keyword evidence="4 9" id="KW-0997">Cell inner membrane</keyword>
<feature type="domain" description="Tripartite ATP-independent periplasmic transporters DctQ component" evidence="10">
    <location>
        <begin position="29"/>
        <end position="167"/>
    </location>
</feature>
<evidence type="ECO:0000313" key="12">
    <source>
        <dbReference type="Proteomes" id="UP000261704"/>
    </source>
</evidence>
<dbReference type="InterPro" id="IPR055348">
    <property type="entry name" value="DctQ"/>
</dbReference>
<comment type="subcellular location">
    <subcellularLocation>
        <location evidence="1 9">Cell inner membrane</location>
        <topology evidence="1 9">Multi-pass membrane protein</topology>
    </subcellularLocation>
</comment>
<dbReference type="GO" id="GO:0022857">
    <property type="term" value="F:transmembrane transporter activity"/>
    <property type="evidence" value="ECO:0007669"/>
    <property type="project" value="UniProtKB-UniRule"/>
</dbReference>
<dbReference type="Pfam" id="PF04290">
    <property type="entry name" value="DctQ"/>
    <property type="match status" value="1"/>
</dbReference>
<keyword evidence="7 9" id="KW-0472">Membrane</keyword>
<sequence>MQALLKLSAAFDGFLTLIASIFKWAGLLLVITVCYDVGTRYFGVPKPFGLNSTMVQESEYWLHSYFFTMMLGYALIKGTHVRIDLLRDRFSIRGKYWVEILGLVLFLLPFVAIAGFYSAAYTYASFLEHEVSKSTVGLPYSWALKVTLPIMFALIGIAGLSQLIKAVAGLRGQLPPDQAAEMLGEEI</sequence>
<evidence type="ECO:0000256" key="7">
    <source>
        <dbReference type="ARBA" id="ARBA00023136"/>
    </source>
</evidence>
<protein>
    <recommendedName>
        <fullName evidence="9">TRAP transporter small permease protein</fullName>
    </recommendedName>
</protein>
<evidence type="ECO:0000256" key="3">
    <source>
        <dbReference type="ARBA" id="ARBA00022475"/>
    </source>
</evidence>
<evidence type="ECO:0000256" key="1">
    <source>
        <dbReference type="ARBA" id="ARBA00004429"/>
    </source>
</evidence>
<dbReference type="RefSeq" id="WP_118943884.1">
    <property type="nucleotide sequence ID" value="NZ_CP032125.1"/>
</dbReference>
<keyword evidence="12" id="KW-1185">Reference proteome</keyword>
<evidence type="ECO:0000256" key="9">
    <source>
        <dbReference type="RuleBase" id="RU369079"/>
    </source>
</evidence>
<dbReference type="Proteomes" id="UP000261704">
    <property type="component" value="Chromosome"/>
</dbReference>
<dbReference type="PANTHER" id="PTHR35011:SF4">
    <property type="entry name" value="SLL1102 PROTEIN"/>
    <property type="match status" value="1"/>
</dbReference>
<comment type="subunit">
    <text evidence="9">The complex comprises the extracytoplasmic solute receptor protein and the two transmembrane proteins.</text>
</comment>
<dbReference type="AlphaFoldDB" id="A0A347UK54"/>
<evidence type="ECO:0000256" key="8">
    <source>
        <dbReference type="ARBA" id="ARBA00038436"/>
    </source>
</evidence>
<feature type="transmembrane region" description="Helical" evidence="9">
    <location>
        <begin position="58"/>
        <end position="76"/>
    </location>
</feature>
<reference evidence="11 12" key="1">
    <citation type="submission" date="2018-09" db="EMBL/GenBank/DDBJ databases">
        <title>Profundibacter amoris BAR1 gen. nov., sp. nov., a new member of the Roseobacter clade isolated at Lokis Castle Vent Field on the Arctic Mid-Oceanic Ridge.</title>
        <authorList>
            <person name="Le Moine Bauer S."/>
            <person name="Sjoeberg A.G."/>
            <person name="L'Haridon S."/>
            <person name="Stokke R."/>
            <person name="Roalkvam I."/>
            <person name="Steen I.H."/>
            <person name="Dahle H."/>
        </authorList>
    </citation>
    <scope>NUCLEOTIDE SEQUENCE [LARGE SCALE GENOMIC DNA]</scope>
    <source>
        <strain evidence="11 12">BAR1</strain>
    </source>
</reference>
<organism evidence="11 12">
    <name type="scientific">Profundibacter amoris</name>
    <dbReference type="NCBI Taxonomy" id="2171755"/>
    <lineage>
        <taxon>Bacteria</taxon>
        <taxon>Pseudomonadati</taxon>
        <taxon>Pseudomonadota</taxon>
        <taxon>Alphaproteobacteria</taxon>
        <taxon>Rhodobacterales</taxon>
        <taxon>Paracoccaceae</taxon>
        <taxon>Profundibacter</taxon>
    </lineage>
</organism>
<evidence type="ECO:0000256" key="4">
    <source>
        <dbReference type="ARBA" id="ARBA00022519"/>
    </source>
</evidence>
<comment type="similarity">
    <text evidence="8 9">Belongs to the TRAP transporter small permease family.</text>
</comment>
<feature type="transmembrane region" description="Helical" evidence="9">
    <location>
        <begin position="12"/>
        <end position="38"/>
    </location>
</feature>
<feature type="transmembrane region" description="Helical" evidence="9">
    <location>
        <begin position="96"/>
        <end position="120"/>
    </location>
</feature>
<dbReference type="KEGG" id="pamo:BAR1_15600"/>
<keyword evidence="5 9" id="KW-0812">Transmembrane</keyword>
<keyword evidence="6 9" id="KW-1133">Transmembrane helix</keyword>
<evidence type="ECO:0000256" key="6">
    <source>
        <dbReference type="ARBA" id="ARBA00022989"/>
    </source>
</evidence>
<evidence type="ECO:0000313" key="11">
    <source>
        <dbReference type="EMBL" id="AXX99232.1"/>
    </source>
</evidence>
<evidence type="ECO:0000259" key="10">
    <source>
        <dbReference type="Pfam" id="PF04290"/>
    </source>
</evidence>